<dbReference type="Pfam" id="PF02636">
    <property type="entry name" value="Methyltransf_28"/>
    <property type="match status" value="1"/>
</dbReference>
<keyword evidence="5 7" id="KW-0496">Mitochondrion</keyword>
<dbReference type="Gene3D" id="3.40.50.12710">
    <property type="match status" value="1"/>
</dbReference>
<feature type="compositionally biased region" description="Low complexity" evidence="8">
    <location>
        <begin position="35"/>
        <end position="63"/>
    </location>
</feature>
<evidence type="ECO:0000256" key="8">
    <source>
        <dbReference type="SAM" id="MobiDB-lite"/>
    </source>
</evidence>
<sequence>MLRQSGQLQAHARASWAQSFRNRVFTSAPTRQHHSPSSVSPRTRPSHVSAAQQQQQQQQQRVLPWLSSAAGRSSSLAHHRHYHCHKKHMVSPATLSQHHHHQSVSRFHASARRQELIEDPRYSASKIAERASYPVLTAKESARSKEMPTRCKMLVRDFVDDSLYHPSYGYFSKQAVIFSPETDFEFEKIRDNLQFLDLIAEKYREVEDEMDVRDEVARQVWHTPTELFKPWYGYAIAKYIVIEYKLNDFPNKDLIIYEMGAGNGTLMMNILDYIQQFEPAVYERTQYRIIEISKKLAQRQGERQEVRDIRRRHQCVEVIHKSIFDWDEPVTDHCFFVAMEVLDNFSHDLIRYDAVTEEPRQGLVAIDEEGDYTEIYTPVSDPVIQRYLNLRRQTGYRSPVLGRRFLRQLRNKLPFAPNMTGPEFIPTKMLMFLETLKNYFPRHRLIVSDFYTLPEAMEGTDAPVVQTRYSGTMVPCSTYMVMPGMFDIFFPTNFELLRDMYQLVCRPAAGMDKSVKVQTQREFLERYAALDKTRTYSGENPMLTYYENNKMFLS</sequence>
<comment type="subcellular location">
    <subcellularLocation>
        <location evidence="1 7">Mitochondrion</location>
    </subcellularLocation>
</comment>
<gene>
    <name evidence="9" type="ORF">DFQ27_008687</name>
</gene>
<dbReference type="SUPFAM" id="SSF53335">
    <property type="entry name" value="S-adenosyl-L-methionine-dependent methyltransferases"/>
    <property type="match status" value="1"/>
</dbReference>
<dbReference type="PANTHER" id="PTHR12049">
    <property type="entry name" value="PROTEIN ARGININE METHYLTRANSFERASE NDUFAF7, MITOCHONDRIAL"/>
    <property type="match status" value="1"/>
</dbReference>
<dbReference type="PANTHER" id="PTHR12049:SF5">
    <property type="entry name" value="PROTEIN ARGININE METHYLTRANSFERASE NDUFAF7 HOMOLOG, MITOCHONDRIAL"/>
    <property type="match status" value="1"/>
</dbReference>
<dbReference type="InterPro" id="IPR038375">
    <property type="entry name" value="NDUFAF7_sf"/>
</dbReference>
<name>A0A9P6QJH2_9FUNG</name>
<evidence type="ECO:0000256" key="6">
    <source>
        <dbReference type="ARBA" id="ARBA00048612"/>
    </source>
</evidence>
<evidence type="ECO:0000256" key="2">
    <source>
        <dbReference type="ARBA" id="ARBA00005891"/>
    </source>
</evidence>
<keyword evidence="3 7" id="KW-0489">Methyltransferase</keyword>
<evidence type="ECO:0000256" key="1">
    <source>
        <dbReference type="ARBA" id="ARBA00004173"/>
    </source>
</evidence>
<organism evidence="9 10">
    <name type="scientific">Actinomortierella ambigua</name>
    <dbReference type="NCBI Taxonomy" id="1343610"/>
    <lineage>
        <taxon>Eukaryota</taxon>
        <taxon>Fungi</taxon>
        <taxon>Fungi incertae sedis</taxon>
        <taxon>Mucoromycota</taxon>
        <taxon>Mortierellomycotina</taxon>
        <taxon>Mortierellomycetes</taxon>
        <taxon>Mortierellales</taxon>
        <taxon>Mortierellaceae</taxon>
        <taxon>Actinomortierella</taxon>
    </lineage>
</organism>
<dbReference type="OrthoDB" id="17415at2759"/>
<evidence type="ECO:0000256" key="7">
    <source>
        <dbReference type="RuleBase" id="RU364114"/>
    </source>
</evidence>
<dbReference type="GO" id="GO:0035243">
    <property type="term" value="F:protein-arginine omega-N symmetric methyltransferase activity"/>
    <property type="evidence" value="ECO:0007669"/>
    <property type="project" value="UniProtKB-EC"/>
</dbReference>
<dbReference type="GO" id="GO:0005739">
    <property type="term" value="C:mitochondrion"/>
    <property type="evidence" value="ECO:0007669"/>
    <property type="project" value="UniProtKB-SubCell"/>
</dbReference>
<comment type="catalytic activity">
    <reaction evidence="6 7">
        <text>L-arginyl-[protein] + 2 S-adenosyl-L-methionine = N(omega),N(omega)'-dimethyl-L-arginyl-[protein] + 2 S-adenosyl-L-homocysteine + 2 H(+)</text>
        <dbReference type="Rhea" id="RHEA:48108"/>
        <dbReference type="Rhea" id="RHEA-COMP:10532"/>
        <dbReference type="Rhea" id="RHEA-COMP:11992"/>
        <dbReference type="ChEBI" id="CHEBI:15378"/>
        <dbReference type="ChEBI" id="CHEBI:29965"/>
        <dbReference type="ChEBI" id="CHEBI:57856"/>
        <dbReference type="ChEBI" id="CHEBI:59789"/>
        <dbReference type="ChEBI" id="CHEBI:88221"/>
        <dbReference type="EC" id="2.1.1.320"/>
    </reaction>
</comment>
<evidence type="ECO:0000313" key="9">
    <source>
        <dbReference type="EMBL" id="KAG0267546.1"/>
    </source>
</evidence>
<feature type="region of interest" description="Disordered" evidence="8">
    <location>
        <begin position="26"/>
        <end position="63"/>
    </location>
</feature>
<evidence type="ECO:0000256" key="3">
    <source>
        <dbReference type="ARBA" id="ARBA00022603"/>
    </source>
</evidence>
<dbReference type="GO" id="GO:0032259">
    <property type="term" value="P:methylation"/>
    <property type="evidence" value="ECO:0007669"/>
    <property type="project" value="UniProtKB-KW"/>
</dbReference>
<proteinExistence type="inferred from homology"/>
<comment type="function">
    <text evidence="7">Arginine methyltransferase involved in the assembly or stability of mitochondrial NADH:ubiquinone oxidoreductase complex (complex I).</text>
</comment>
<dbReference type="EC" id="2.1.1.320" evidence="7"/>
<keyword evidence="4 7" id="KW-0808">Transferase</keyword>
<keyword evidence="10" id="KW-1185">Reference proteome</keyword>
<evidence type="ECO:0000313" key="10">
    <source>
        <dbReference type="Proteomes" id="UP000807716"/>
    </source>
</evidence>
<evidence type="ECO:0000256" key="4">
    <source>
        <dbReference type="ARBA" id="ARBA00022679"/>
    </source>
</evidence>
<evidence type="ECO:0000256" key="5">
    <source>
        <dbReference type="ARBA" id="ARBA00023128"/>
    </source>
</evidence>
<comment type="caution">
    <text evidence="9">The sequence shown here is derived from an EMBL/GenBank/DDBJ whole genome shotgun (WGS) entry which is preliminary data.</text>
</comment>
<dbReference type="Proteomes" id="UP000807716">
    <property type="component" value="Unassembled WGS sequence"/>
</dbReference>
<reference evidence="9" key="1">
    <citation type="journal article" date="2020" name="Fungal Divers.">
        <title>Resolving the Mortierellaceae phylogeny through synthesis of multi-gene phylogenetics and phylogenomics.</title>
        <authorList>
            <person name="Vandepol N."/>
            <person name="Liber J."/>
            <person name="Desiro A."/>
            <person name="Na H."/>
            <person name="Kennedy M."/>
            <person name="Barry K."/>
            <person name="Grigoriev I.V."/>
            <person name="Miller A.N."/>
            <person name="O'Donnell K."/>
            <person name="Stajich J.E."/>
            <person name="Bonito G."/>
        </authorList>
    </citation>
    <scope>NUCLEOTIDE SEQUENCE</scope>
    <source>
        <strain evidence="9">BC1065</strain>
    </source>
</reference>
<dbReference type="InterPro" id="IPR003788">
    <property type="entry name" value="NDUFAF7"/>
</dbReference>
<accession>A0A9P6QJH2</accession>
<dbReference type="InterPro" id="IPR029063">
    <property type="entry name" value="SAM-dependent_MTases_sf"/>
</dbReference>
<comment type="similarity">
    <text evidence="2 7">Belongs to the NDUFAF7 family.</text>
</comment>
<dbReference type="EMBL" id="JAAAJB010000074">
    <property type="protein sequence ID" value="KAG0267546.1"/>
    <property type="molecule type" value="Genomic_DNA"/>
</dbReference>
<protein>
    <recommendedName>
        <fullName evidence="7">Protein arginine methyltransferase NDUFAF7</fullName>
        <ecNumber evidence="7">2.1.1.320</ecNumber>
    </recommendedName>
</protein>
<dbReference type="AlphaFoldDB" id="A0A9P6QJH2"/>